<protein>
    <submittedName>
        <fullName evidence="1">Uncharacterized protein</fullName>
    </submittedName>
</protein>
<reference evidence="1 2" key="1">
    <citation type="submission" date="2014-07" db="EMBL/GenBank/DDBJ databases">
        <authorList>
            <person name="McCorrison J."/>
            <person name="Sanka R."/>
            <person name="Torralba M."/>
            <person name="Gillis M."/>
            <person name="Haft D.H."/>
            <person name="Methe B."/>
            <person name="Sutton G."/>
            <person name="Nelson K.E."/>
        </authorList>
    </citation>
    <scope>NUCLEOTIDE SEQUENCE [LARGE SCALE GENOMIC DNA]</scope>
    <source>
        <strain evidence="1 2">DNF00882</strain>
    </source>
</reference>
<dbReference type="Proteomes" id="UP000029538">
    <property type="component" value="Unassembled WGS sequence"/>
</dbReference>
<comment type="caution">
    <text evidence="1">The sequence shown here is derived from an EMBL/GenBank/DDBJ whole genome shotgun (WGS) entry which is preliminary data.</text>
</comment>
<accession>A0A096C382</accession>
<evidence type="ECO:0000313" key="2">
    <source>
        <dbReference type="Proteomes" id="UP000029538"/>
    </source>
</evidence>
<name>A0A096C382_9BACT</name>
<gene>
    <name evidence="1" type="ORF">HMPREF0654_05245</name>
</gene>
<evidence type="ECO:0000313" key="1">
    <source>
        <dbReference type="EMBL" id="KGF49417.1"/>
    </source>
</evidence>
<sequence length="65" mass="7220">MIKACPRGNMQPVEALAAMVSFLSMRLRSLIFATMIAEVSTIKTKKRLFCVSKPIVFRGKIGGFK</sequence>
<organism evidence="1 2">
    <name type="scientific">Prevotella disiens DNF00882</name>
    <dbReference type="NCBI Taxonomy" id="1401075"/>
    <lineage>
        <taxon>Bacteria</taxon>
        <taxon>Pseudomonadati</taxon>
        <taxon>Bacteroidota</taxon>
        <taxon>Bacteroidia</taxon>
        <taxon>Bacteroidales</taxon>
        <taxon>Prevotellaceae</taxon>
        <taxon>Prevotella</taxon>
    </lineage>
</organism>
<proteinExistence type="predicted"/>
<dbReference type="AlphaFoldDB" id="A0A096C382"/>
<dbReference type="EMBL" id="JRNR01000044">
    <property type="protein sequence ID" value="KGF49417.1"/>
    <property type="molecule type" value="Genomic_DNA"/>
</dbReference>